<keyword evidence="4 8" id="KW-0812">Transmembrane</keyword>
<keyword evidence="2" id="KW-0673">Quorum sensing</keyword>
<dbReference type="Pfam" id="PF04647">
    <property type="entry name" value="AgrB"/>
    <property type="match status" value="1"/>
</dbReference>
<dbReference type="GO" id="GO:0009372">
    <property type="term" value="P:quorum sensing"/>
    <property type="evidence" value="ECO:0007669"/>
    <property type="project" value="UniProtKB-KW"/>
</dbReference>
<feature type="transmembrane region" description="Helical" evidence="8">
    <location>
        <begin position="103"/>
        <end position="125"/>
    </location>
</feature>
<proteinExistence type="predicted"/>
<evidence type="ECO:0000256" key="5">
    <source>
        <dbReference type="ARBA" id="ARBA00022801"/>
    </source>
</evidence>
<name>A0A1M6IJ37_9FIRM</name>
<evidence type="ECO:0000256" key="2">
    <source>
        <dbReference type="ARBA" id="ARBA00022654"/>
    </source>
</evidence>
<keyword evidence="1" id="KW-1003">Cell membrane</keyword>
<keyword evidence="5" id="KW-0378">Hydrolase</keyword>
<dbReference type="EMBL" id="FQZL01000017">
    <property type="protein sequence ID" value="SHJ34490.1"/>
    <property type="molecule type" value="Genomic_DNA"/>
</dbReference>
<accession>A0A1M6IJ37</accession>
<keyword evidence="3" id="KW-0645">Protease</keyword>
<dbReference type="RefSeq" id="WP_073049772.1">
    <property type="nucleotide sequence ID" value="NZ_FQZL01000017.1"/>
</dbReference>
<dbReference type="InterPro" id="IPR006741">
    <property type="entry name" value="AgrB"/>
</dbReference>
<evidence type="ECO:0000256" key="6">
    <source>
        <dbReference type="ARBA" id="ARBA00022989"/>
    </source>
</evidence>
<feature type="transmembrane region" description="Helical" evidence="8">
    <location>
        <begin position="137"/>
        <end position="156"/>
    </location>
</feature>
<dbReference type="GO" id="GO:0008233">
    <property type="term" value="F:peptidase activity"/>
    <property type="evidence" value="ECO:0007669"/>
    <property type="project" value="UniProtKB-KW"/>
</dbReference>
<evidence type="ECO:0000256" key="3">
    <source>
        <dbReference type="ARBA" id="ARBA00022670"/>
    </source>
</evidence>
<keyword evidence="6 8" id="KW-1133">Transmembrane helix</keyword>
<evidence type="ECO:0000256" key="4">
    <source>
        <dbReference type="ARBA" id="ARBA00022692"/>
    </source>
</evidence>
<dbReference type="SMART" id="SM00793">
    <property type="entry name" value="AgrB"/>
    <property type="match status" value="1"/>
</dbReference>
<evidence type="ECO:0000256" key="8">
    <source>
        <dbReference type="SAM" id="Phobius"/>
    </source>
</evidence>
<feature type="transmembrane region" description="Helical" evidence="8">
    <location>
        <begin position="73"/>
        <end position="97"/>
    </location>
</feature>
<dbReference type="STRING" id="1121476.SAMN02745751_02351"/>
<keyword evidence="10" id="KW-1185">Reference proteome</keyword>
<keyword evidence="7 8" id="KW-0472">Membrane</keyword>
<feature type="transmembrane region" description="Helical" evidence="8">
    <location>
        <begin position="40"/>
        <end position="61"/>
    </location>
</feature>
<sequence length="195" mass="22409">MEKFVNHIHSSLTKNQNLPEDTLASIYYSLEILINTIVKLLIPMVVFLVIGQIDMYFYILLFTISTRTFIGGVHFSSFIGCTLFTTVFFLLICFLAQTAIVSQTAGICIFVFAILVFALYAPVISRNRPEYDKRQRSRFKMIAITVTVIYLAIFLSTKSWDFAQVILWGVCLSTIQLLIGKEVNRYYERKTVQVQ</sequence>
<protein>
    <submittedName>
        <fullName evidence="9">Accessory gene regulator protein AgrB</fullName>
    </submittedName>
</protein>
<dbReference type="GO" id="GO:0016020">
    <property type="term" value="C:membrane"/>
    <property type="evidence" value="ECO:0007669"/>
    <property type="project" value="InterPro"/>
</dbReference>
<dbReference type="AlphaFoldDB" id="A0A1M6IJ37"/>
<evidence type="ECO:0000313" key="9">
    <source>
        <dbReference type="EMBL" id="SHJ34490.1"/>
    </source>
</evidence>
<evidence type="ECO:0000313" key="10">
    <source>
        <dbReference type="Proteomes" id="UP000184052"/>
    </source>
</evidence>
<evidence type="ECO:0000256" key="1">
    <source>
        <dbReference type="ARBA" id="ARBA00022475"/>
    </source>
</evidence>
<dbReference type="GO" id="GO:0006508">
    <property type="term" value="P:proteolysis"/>
    <property type="evidence" value="ECO:0007669"/>
    <property type="project" value="UniProtKB-KW"/>
</dbReference>
<gene>
    <name evidence="9" type="ORF">SAMN02745751_02351</name>
</gene>
<organism evidence="9 10">
    <name type="scientific">Dethiosulfatibacter aminovorans DSM 17477</name>
    <dbReference type="NCBI Taxonomy" id="1121476"/>
    <lineage>
        <taxon>Bacteria</taxon>
        <taxon>Bacillati</taxon>
        <taxon>Bacillota</taxon>
        <taxon>Tissierellia</taxon>
        <taxon>Dethiosulfatibacter</taxon>
    </lineage>
</organism>
<reference evidence="9 10" key="1">
    <citation type="submission" date="2016-11" db="EMBL/GenBank/DDBJ databases">
        <authorList>
            <person name="Jaros S."/>
            <person name="Januszkiewicz K."/>
            <person name="Wedrychowicz H."/>
        </authorList>
    </citation>
    <scope>NUCLEOTIDE SEQUENCE [LARGE SCALE GENOMIC DNA]</scope>
    <source>
        <strain evidence="9 10">DSM 17477</strain>
    </source>
</reference>
<feature type="transmembrane region" description="Helical" evidence="8">
    <location>
        <begin position="162"/>
        <end position="180"/>
    </location>
</feature>
<dbReference type="Proteomes" id="UP000184052">
    <property type="component" value="Unassembled WGS sequence"/>
</dbReference>
<evidence type="ECO:0000256" key="7">
    <source>
        <dbReference type="ARBA" id="ARBA00023136"/>
    </source>
</evidence>